<evidence type="ECO:0000313" key="2">
    <source>
        <dbReference type="EMBL" id="CAD8682894.1"/>
    </source>
</evidence>
<name>A0A7S0RP69_9CHLO</name>
<proteinExistence type="predicted"/>
<dbReference type="EMBL" id="HBFA01032045">
    <property type="protein sequence ID" value="CAD8682894.1"/>
    <property type="molecule type" value="Transcribed_RNA"/>
</dbReference>
<reference evidence="2" key="1">
    <citation type="submission" date="2021-01" db="EMBL/GenBank/DDBJ databases">
        <authorList>
            <person name="Corre E."/>
            <person name="Pelletier E."/>
            <person name="Niang G."/>
            <person name="Scheremetjew M."/>
            <person name="Finn R."/>
            <person name="Kale V."/>
            <person name="Holt S."/>
            <person name="Cochrane G."/>
            <person name="Meng A."/>
            <person name="Brown T."/>
            <person name="Cohen L."/>
        </authorList>
    </citation>
    <scope>NUCLEOTIDE SEQUENCE</scope>
    <source>
        <strain evidence="2">CCMP722</strain>
    </source>
</reference>
<gene>
    <name evidence="2" type="ORF">POBO1169_LOCUS16145</name>
</gene>
<feature type="region of interest" description="Disordered" evidence="1">
    <location>
        <begin position="59"/>
        <end position="99"/>
    </location>
</feature>
<protein>
    <submittedName>
        <fullName evidence="2">Uncharacterized protein</fullName>
    </submittedName>
</protein>
<dbReference type="AlphaFoldDB" id="A0A7S0RP69"/>
<accession>A0A7S0RP69</accession>
<organism evidence="2">
    <name type="scientific">Pyramimonas obovata</name>
    <dbReference type="NCBI Taxonomy" id="1411642"/>
    <lineage>
        <taxon>Eukaryota</taxon>
        <taxon>Viridiplantae</taxon>
        <taxon>Chlorophyta</taxon>
        <taxon>Pyramimonadophyceae</taxon>
        <taxon>Pyramimonadales</taxon>
        <taxon>Pyramimonadaceae</taxon>
        <taxon>Pyramimonas</taxon>
        <taxon>Pyramimonas incertae sedis</taxon>
    </lineage>
</organism>
<feature type="compositionally biased region" description="Basic and acidic residues" evidence="1">
    <location>
        <begin position="80"/>
        <end position="94"/>
    </location>
</feature>
<evidence type="ECO:0000256" key="1">
    <source>
        <dbReference type="SAM" id="MobiDB-lite"/>
    </source>
</evidence>
<sequence length="288" mass="31524">MEVPGASPMFEVADAPQAVKSATLSYPKCRFQDSADAIEDALQHSECGFDGFSEDVAPTHEEEAHSVPTLNEHVAPTQDEPAKATTHESRKRSLADVAEGEDEEGCVAPECKASKMDVLEEGIEAYSEIYAEDDEFDKAHTEACCRLLNLVNNGPKPGMQSHFVCQHGEFPPGSTCECCVGEAEQRAIAAFSGRFDFGHEVNGQMAVVWANSALCSKSIDLITTDSHEHVRTVIDVCYSGARYSWRNIAFNTNLFWSAVFLFLETGTSGHERLDESLDKAFSAARDEE</sequence>